<dbReference type="InterPro" id="IPR018337">
    <property type="entry name" value="Cell_wall/Cho-bd_repeat"/>
</dbReference>
<accession>A0ABS5B2S8</accession>
<proteinExistence type="predicted"/>
<evidence type="ECO:0000256" key="1">
    <source>
        <dbReference type="ARBA" id="ARBA00022737"/>
    </source>
</evidence>
<feature type="compositionally biased region" description="Polar residues" evidence="3">
    <location>
        <begin position="102"/>
        <end position="111"/>
    </location>
</feature>
<dbReference type="EMBL" id="PRDG01000002">
    <property type="protein sequence ID" value="MBP2623146.1"/>
    <property type="molecule type" value="Genomic_DNA"/>
</dbReference>
<feature type="chain" id="PRO_5046660279" description="Glucosyltransferase-I" evidence="4">
    <location>
        <begin position="36"/>
        <end position="537"/>
    </location>
</feature>
<dbReference type="Gene3D" id="2.10.270.10">
    <property type="entry name" value="Cholin Binding"/>
    <property type="match status" value="4"/>
</dbReference>
<evidence type="ECO:0000256" key="4">
    <source>
        <dbReference type="SAM" id="SignalP"/>
    </source>
</evidence>
<feature type="repeat" description="Cell wall-binding" evidence="2">
    <location>
        <begin position="309"/>
        <end position="328"/>
    </location>
</feature>
<dbReference type="NCBIfam" id="TIGR04035">
    <property type="entry name" value="glucan_65_rpt"/>
    <property type="match status" value="5"/>
</dbReference>
<evidence type="ECO:0000256" key="3">
    <source>
        <dbReference type="SAM" id="MobiDB-lite"/>
    </source>
</evidence>
<comment type="caution">
    <text evidence="5">The sequence shown here is derived from an EMBL/GenBank/DDBJ whole genome shotgun (WGS) entry which is preliminary data.</text>
</comment>
<feature type="compositionally biased region" description="Basic and acidic residues" evidence="3">
    <location>
        <begin position="77"/>
        <end position="87"/>
    </location>
</feature>
<name>A0ABS5B2S8_9STRE</name>
<dbReference type="RefSeq" id="WP_209627627.1">
    <property type="nucleotide sequence ID" value="NZ_PRDG01000002.1"/>
</dbReference>
<keyword evidence="1" id="KW-0677">Repeat</keyword>
<evidence type="ECO:0008006" key="7">
    <source>
        <dbReference type="Google" id="ProtNLM"/>
    </source>
</evidence>
<dbReference type="Proteomes" id="UP001519296">
    <property type="component" value="Unassembled WGS sequence"/>
</dbReference>
<reference evidence="5 6" key="1">
    <citation type="submission" date="2018-02" db="EMBL/GenBank/DDBJ databases">
        <title>Draft genome sequence of Streptococcus oricebi CCUG 70868T type strain.</title>
        <authorList>
            <person name="Mendez V."/>
            <person name="Salva-Serra F."/>
            <person name="Jaen-Luchoro D."/>
            <person name="Gonzales-Siles L."/>
            <person name="Karlsson R."/>
            <person name="Engstrom-Jakobsson H."/>
            <person name="Busquets A."/>
            <person name="Gomila M."/>
            <person name="Pineiro-Iglesias B."/>
            <person name="Bennasar-Figueras A."/>
            <person name="Seeger M."/>
            <person name="Moore E."/>
        </authorList>
    </citation>
    <scope>NUCLEOTIDE SEQUENCE [LARGE SCALE GENOMIC DNA]</scope>
    <source>
        <strain evidence="5 6">CCUG 70868</strain>
    </source>
</reference>
<feature type="repeat" description="Cell wall-binding" evidence="2">
    <location>
        <begin position="238"/>
        <end position="257"/>
    </location>
</feature>
<sequence>MDKKDLLRFLPSKKAGYFLAASLLASLATSNPLLADQIQQGEAITEQSQSASQEDPVANTQASQEETENSVGLEAGQTERDKRRNEQAQDGEQEAESKVTDTAESQNAPQEQESEELKAQEKTEEDSEKLDKALAREASDQAPKANGFYQGADGNWYYYKDKQEPVTGWQTIEGKKMYFRVDGSQVKGDFIYDNGKKYYFDQDTGELWTNRFIYKPGSNDHYKSFTNWYYLGTDGTPLTGYQTIDGKKYYFNSSGEQLKGTILGEDGKLISADQQTGEVIETKGLPKANSFYQDANGKWYYYNDKQERVTGWQTIDGKKMYFRKDGSQVKGDFIYDNGKNYYFDQDNGQMWTNRFVQSPHFDSYYKYYYKYWYYLGGDGATATGYQTIDGKEYYFYRSGMQAKGHVVRTEIGDNYNYYDDESGELVRNQFRRIYDFTFWLEHIPFYAGRRDLGVYMYFDANGKSVSGWQTIDGKKMYFHIFPDSSIKAPVQVRGKLIVIEGKSYYFDPTSGELWTNRSLSYEGKNYQIDKDGVASLV</sequence>
<dbReference type="PROSITE" id="PS51170">
    <property type="entry name" value="CW"/>
    <property type="match status" value="2"/>
</dbReference>
<organism evidence="5 6">
    <name type="scientific">Streptococcus oricebi</name>
    <dbReference type="NCBI Taxonomy" id="1547447"/>
    <lineage>
        <taxon>Bacteria</taxon>
        <taxon>Bacillati</taxon>
        <taxon>Bacillota</taxon>
        <taxon>Bacilli</taxon>
        <taxon>Lactobacillales</taxon>
        <taxon>Streptococcaceae</taxon>
        <taxon>Streptococcus</taxon>
    </lineage>
</organism>
<feature type="compositionally biased region" description="Polar residues" evidence="3">
    <location>
        <begin position="40"/>
        <end position="64"/>
    </location>
</feature>
<dbReference type="SUPFAM" id="SSF69360">
    <property type="entry name" value="Cell wall binding repeat"/>
    <property type="match status" value="2"/>
</dbReference>
<keyword evidence="6" id="KW-1185">Reference proteome</keyword>
<feature type="region of interest" description="Disordered" evidence="3">
    <location>
        <begin position="40"/>
        <end position="130"/>
    </location>
</feature>
<protein>
    <recommendedName>
        <fullName evidence="7">Glucosyltransferase-I</fullName>
    </recommendedName>
</protein>
<evidence type="ECO:0000313" key="5">
    <source>
        <dbReference type="EMBL" id="MBP2623146.1"/>
    </source>
</evidence>
<keyword evidence="4" id="KW-0732">Signal</keyword>
<feature type="signal peptide" evidence="4">
    <location>
        <begin position="1"/>
        <end position="35"/>
    </location>
</feature>
<gene>
    <name evidence="5" type="ORF">C4K46_04235</name>
</gene>
<evidence type="ECO:0000313" key="6">
    <source>
        <dbReference type="Proteomes" id="UP001519296"/>
    </source>
</evidence>
<dbReference type="InterPro" id="IPR027636">
    <property type="entry name" value="Glucan-bd_rpt"/>
</dbReference>
<dbReference type="Pfam" id="PF19127">
    <property type="entry name" value="Choline_bind_3"/>
    <property type="match status" value="5"/>
</dbReference>
<evidence type="ECO:0000256" key="2">
    <source>
        <dbReference type="PROSITE-ProRule" id="PRU00591"/>
    </source>
</evidence>